<reference evidence="1 2" key="1">
    <citation type="submission" date="2016-10" db="EMBL/GenBank/DDBJ databases">
        <authorList>
            <person name="Varghese N."/>
            <person name="Submissions S."/>
        </authorList>
    </citation>
    <scope>NUCLEOTIDE SEQUENCE [LARGE SCALE GENOMIC DNA]</scope>
    <source>
        <strain evidence="1 2">S7-754</strain>
    </source>
</reference>
<dbReference type="EMBL" id="FNBI01000005">
    <property type="protein sequence ID" value="SDF72701.1"/>
    <property type="molecule type" value="Genomic_DNA"/>
</dbReference>
<evidence type="ECO:0000313" key="2">
    <source>
        <dbReference type="Proteomes" id="UP000323502"/>
    </source>
</evidence>
<accession>A0A1G7NFK9</accession>
<organism evidence="1 2">
    <name type="scientific">Sphingomonas carotinifaciens</name>
    <dbReference type="NCBI Taxonomy" id="1166323"/>
    <lineage>
        <taxon>Bacteria</taxon>
        <taxon>Pseudomonadati</taxon>
        <taxon>Pseudomonadota</taxon>
        <taxon>Alphaproteobacteria</taxon>
        <taxon>Sphingomonadales</taxon>
        <taxon>Sphingomonadaceae</taxon>
        <taxon>Sphingomonas</taxon>
    </lineage>
</organism>
<dbReference type="AlphaFoldDB" id="A0A1G7NFK9"/>
<protein>
    <submittedName>
        <fullName evidence="1">Uncharacterized protein</fullName>
    </submittedName>
</protein>
<proteinExistence type="predicted"/>
<dbReference type="OrthoDB" id="7402767at2"/>
<dbReference type="Proteomes" id="UP000323502">
    <property type="component" value="Unassembled WGS sequence"/>
</dbReference>
<sequence>MDIDPELPWGNWHRIEGRSSGSVYVDDATGETWPSLRSALWCGRLGMPTQNGEPPAELLELVHAVLAATARREPGYRQQLADLFEGNRLFQRMFHLWLASTGLAVPARNGEGVGGLTPEGWSVLHMLAATRPYDVRRNRPCAATIAMLRELGLGPQDREARLERLEQEARRWDAAFLRSDEAGRPTIVLAKRSDGPVPVLQTVWTLGFSTRNQRDGFYDWLCRHLDRWQAWGDLASQYDSTKLTHKLLAVMTEWIAERDHQAPFVTWPRLNETS</sequence>
<evidence type="ECO:0000313" key="1">
    <source>
        <dbReference type="EMBL" id="SDF72701.1"/>
    </source>
</evidence>
<name>A0A1G7NFK9_9SPHN</name>
<keyword evidence="2" id="KW-1185">Reference proteome</keyword>
<dbReference type="RefSeq" id="WP_149682740.1">
    <property type="nucleotide sequence ID" value="NZ_FNBI01000005.1"/>
</dbReference>
<gene>
    <name evidence="1" type="ORF">SAMN05216557_105145</name>
</gene>